<reference evidence="1 2" key="1">
    <citation type="submission" date="2007-08" db="EMBL/GenBank/DDBJ databases">
        <authorList>
            <person name="Fulton L."/>
            <person name="Clifton S."/>
            <person name="Fulton B."/>
            <person name="Xu J."/>
            <person name="Minx P."/>
            <person name="Pepin K.H."/>
            <person name="Johnson M."/>
            <person name="Thiruvilangam P."/>
            <person name="Bhonagiri V."/>
            <person name="Nash W.E."/>
            <person name="Mardis E.R."/>
            <person name="Wilson R.K."/>
        </authorList>
    </citation>
    <scope>NUCLEOTIDE SEQUENCE [LARGE SCALE GENOMIC DNA]</scope>
    <source>
        <strain evidence="2">ATCC BAA-613 / DSM 15670 / CCUG 46953 / JCM 12243 / WAL 16351</strain>
    </source>
</reference>
<protein>
    <recommendedName>
        <fullName evidence="3">SnoaL-like domain-containing protein</fullName>
    </recommendedName>
</protein>
<evidence type="ECO:0008006" key="3">
    <source>
        <dbReference type="Google" id="ProtNLM"/>
    </source>
</evidence>
<dbReference type="AlphaFoldDB" id="A8S5P6"/>
<comment type="caution">
    <text evidence="1">The sequence shown here is derived from an EMBL/GenBank/DDBJ whole genome shotgun (WGS) entry which is preliminary data.</text>
</comment>
<dbReference type="HOGENOM" id="CLU_920409_0_0_9"/>
<dbReference type="SUPFAM" id="SSF54427">
    <property type="entry name" value="NTF2-like"/>
    <property type="match status" value="1"/>
</dbReference>
<dbReference type="InterPro" id="IPR032710">
    <property type="entry name" value="NTF2-like_dom_sf"/>
</dbReference>
<dbReference type="Proteomes" id="UP000005396">
    <property type="component" value="Unassembled WGS sequence"/>
</dbReference>
<evidence type="ECO:0000313" key="1">
    <source>
        <dbReference type="EMBL" id="EDP12520.1"/>
    </source>
</evidence>
<evidence type="ECO:0000313" key="2">
    <source>
        <dbReference type="Proteomes" id="UP000005396"/>
    </source>
</evidence>
<dbReference type="EMBL" id="ABCC02000076">
    <property type="protein sequence ID" value="EDP12520.1"/>
    <property type="molecule type" value="Genomic_DNA"/>
</dbReference>
<proteinExistence type="predicted"/>
<reference evidence="1 2" key="2">
    <citation type="submission" date="2007-09" db="EMBL/GenBank/DDBJ databases">
        <title>Draft genome sequence of Clostridium bolteae (ATCC BAA-613).</title>
        <authorList>
            <person name="Sudarsanam P."/>
            <person name="Ley R."/>
            <person name="Guruge J."/>
            <person name="Turnbaugh P.J."/>
            <person name="Mahowald M."/>
            <person name="Liep D."/>
            <person name="Gordon J."/>
        </authorList>
    </citation>
    <scope>NUCLEOTIDE SEQUENCE [LARGE SCALE GENOMIC DNA]</scope>
    <source>
        <strain evidence="2">ATCC BAA-613 / DSM 15670 / CCUG 46953 / JCM 12243 / WAL 16351</strain>
    </source>
</reference>
<accession>A8S5P6</accession>
<organism evidence="1 2">
    <name type="scientific">Enterocloster bolteae (strain ATCC BAA-613 / DSM 15670 / CCUG 46953 / JCM 12243 / WAL 16351)</name>
    <name type="common">Clostridium bolteae</name>
    <dbReference type="NCBI Taxonomy" id="411902"/>
    <lineage>
        <taxon>Bacteria</taxon>
        <taxon>Bacillati</taxon>
        <taxon>Bacillota</taxon>
        <taxon>Clostridia</taxon>
        <taxon>Lachnospirales</taxon>
        <taxon>Lachnospiraceae</taxon>
        <taxon>Enterocloster</taxon>
    </lineage>
</organism>
<name>A8S5P6_ENTBW</name>
<gene>
    <name evidence="1" type="ORF">CLOBOL_07274</name>
</gene>
<dbReference type="PaxDb" id="411902-CLOBOL_07274"/>
<sequence length="304" mass="35717">MLVKNYRNVMSDFLICYELGNWDNCKELVNDDIVLESTLAGTHRGIEEIKSALQLPKEHNISNMVITNLIHREADGHDIVWCYMHHMTGVYQGRQLFPLIYGGKLYFDICNNRITNIKFELGYEYGNTWAMNGIWKFYEETKNTHLISADALRLGGETRGLRDLVNRFFWSVDHMDRALFQKLCSRDVEIIKSGIDSSIYKKDGVFDVDRYLRFEKDFYEQNLYSIHIVDESDIDPFHKKITCWHLSPGRPGTKHYGANTIYMQFYDEIIDVEFHRDKDGWKIGKVIFTAKSNQAEYSPKFLML</sequence>
<dbReference type="RefSeq" id="WP_007038694.1">
    <property type="nucleotide sequence ID" value="NZ_DS480725.1"/>
</dbReference>